<dbReference type="Proteomes" id="UP000567179">
    <property type="component" value="Unassembled WGS sequence"/>
</dbReference>
<dbReference type="OrthoDB" id="2804493at2759"/>
<feature type="compositionally biased region" description="Polar residues" evidence="1">
    <location>
        <begin position="309"/>
        <end position="337"/>
    </location>
</feature>
<feature type="region of interest" description="Disordered" evidence="1">
    <location>
        <begin position="131"/>
        <end position="175"/>
    </location>
</feature>
<keyword evidence="2" id="KW-0812">Transmembrane</keyword>
<evidence type="ECO:0000313" key="4">
    <source>
        <dbReference type="Proteomes" id="UP000567179"/>
    </source>
</evidence>
<accession>A0A8H5F5Z4</accession>
<feature type="compositionally biased region" description="Polar residues" evidence="1">
    <location>
        <begin position="567"/>
        <end position="580"/>
    </location>
</feature>
<feature type="compositionally biased region" description="Polar residues" evidence="1">
    <location>
        <begin position="587"/>
        <end position="606"/>
    </location>
</feature>
<feature type="region of interest" description="Disordered" evidence="1">
    <location>
        <begin position="1"/>
        <end position="21"/>
    </location>
</feature>
<feature type="region of interest" description="Disordered" evidence="1">
    <location>
        <begin position="517"/>
        <end position="607"/>
    </location>
</feature>
<name>A0A8H5F5Z4_9AGAR</name>
<feature type="region of interest" description="Disordered" evidence="1">
    <location>
        <begin position="196"/>
        <end position="397"/>
    </location>
</feature>
<comment type="caution">
    <text evidence="3">The sequence shown here is derived from an EMBL/GenBank/DDBJ whole genome shotgun (WGS) entry which is preliminary data.</text>
</comment>
<feature type="compositionally biased region" description="Polar residues" evidence="1">
    <location>
        <begin position="269"/>
        <end position="279"/>
    </location>
</feature>
<evidence type="ECO:0000256" key="2">
    <source>
        <dbReference type="SAM" id="Phobius"/>
    </source>
</evidence>
<evidence type="ECO:0000313" key="3">
    <source>
        <dbReference type="EMBL" id="KAF5325045.1"/>
    </source>
</evidence>
<feature type="compositionally biased region" description="Basic residues" evidence="1">
    <location>
        <begin position="152"/>
        <end position="161"/>
    </location>
</feature>
<keyword evidence="2" id="KW-1133">Transmembrane helix</keyword>
<gene>
    <name evidence="3" type="ORF">D9619_009606</name>
</gene>
<feature type="compositionally biased region" description="Basic and acidic residues" evidence="1">
    <location>
        <begin position="1"/>
        <end position="14"/>
    </location>
</feature>
<feature type="region of interest" description="Disordered" evidence="1">
    <location>
        <begin position="659"/>
        <end position="698"/>
    </location>
</feature>
<proteinExistence type="predicted"/>
<feature type="compositionally biased region" description="Polar residues" evidence="1">
    <location>
        <begin position="681"/>
        <end position="698"/>
    </location>
</feature>
<feature type="compositionally biased region" description="Polar residues" evidence="1">
    <location>
        <begin position="521"/>
        <end position="539"/>
    </location>
</feature>
<dbReference type="AlphaFoldDB" id="A0A8H5F5Z4"/>
<keyword evidence="4" id="KW-1185">Reference proteome</keyword>
<feature type="compositionally biased region" description="Polar residues" evidence="1">
    <location>
        <begin position="379"/>
        <end position="391"/>
    </location>
</feature>
<dbReference type="EMBL" id="JAACJJ010000015">
    <property type="protein sequence ID" value="KAF5325045.1"/>
    <property type="molecule type" value="Genomic_DNA"/>
</dbReference>
<protein>
    <submittedName>
        <fullName evidence="3">Uncharacterized protein</fullName>
    </submittedName>
</protein>
<sequence length="698" mass="74497">MYTTRPYDRHDKHSISIMTPSNRRSSPLLTTPLFILFSLCAYHGEVGATPLGRVEVLERRDDQQDSSISPKVWIPVAVAIVLLSIAAVMSWKRKTPLFNFSGASAASPLGGGAGGRTRELTAEQLAGTINNGGRREVTATELAGGDAGAPRPARRTRRPRRTPSQMSVTSLPVYNKEPGEEEVVIFRGRDMEDITMPAAVVRNSNDDDDDDDSMDQSREHSSASRYSEMPTSPHDMPLLYNDDDTVDGDLSMQNLQTPAPEEPMRRSLDTGTPETGSLMRSNTRNSTRSNSQPDPRGEAPPYFEVVDDSTVNLNDDGQANGTTSPSTSPEPINTTRRSGLRGLLNRMSIGGNNTNGHSRNQSSMSALSSNMSLGHRLEPTTSRISHRTTPSGGSGFMFRTISRQRSINTLNNSTNQLNSPSMISLNSISAPLTHTATRTEFTYPKTGPTAEQLKVISSRETFTRFGVPYGADAIAFASSSRLDLSLPPPDFETVANERAASPGPSRLRSVSNVALTAAPPRQSTHSHSSSTGDASVLSNSVPSTPAITASSTSESQTASEAVATSTPQATDSSISQAQNPNPAPGRSDTQNNRQSGISRNTTSPSSAVHEFGTLAVPAASPHNDASVRSHATFATAVESLTPSTRTNARTMHDGEFFDAESDLDDAPSTSRIGGQHALEATDTTITQSALGPTQTVQA</sequence>
<feature type="compositionally biased region" description="Low complexity" evidence="1">
    <location>
        <begin position="358"/>
        <end position="373"/>
    </location>
</feature>
<reference evidence="3 4" key="1">
    <citation type="journal article" date="2020" name="ISME J.">
        <title>Uncovering the hidden diversity of litter-decomposition mechanisms in mushroom-forming fungi.</title>
        <authorList>
            <person name="Floudas D."/>
            <person name="Bentzer J."/>
            <person name="Ahren D."/>
            <person name="Johansson T."/>
            <person name="Persson P."/>
            <person name="Tunlid A."/>
        </authorList>
    </citation>
    <scope>NUCLEOTIDE SEQUENCE [LARGE SCALE GENOMIC DNA]</scope>
    <source>
        <strain evidence="3 4">CBS 101986</strain>
    </source>
</reference>
<evidence type="ECO:0000256" key="1">
    <source>
        <dbReference type="SAM" id="MobiDB-lite"/>
    </source>
</evidence>
<organism evidence="3 4">
    <name type="scientific">Psilocybe cf. subviscida</name>
    <dbReference type="NCBI Taxonomy" id="2480587"/>
    <lineage>
        <taxon>Eukaryota</taxon>
        <taxon>Fungi</taxon>
        <taxon>Dikarya</taxon>
        <taxon>Basidiomycota</taxon>
        <taxon>Agaricomycotina</taxon>
        <taxon>Agaricomycetes</taxon>
        <taxon>Agaricomycetidae</taxon>
        <taxon>Agaricales</taxon>
        <taxon>Agaricineae</taxon>
        <taxon>Strophariaceae</taxon>
        <taxon>Psilocybe</taxon>
    </lineage>
</organism>
<feature type="compositionally biased region" description="Low complexity" evidence="1">
    <location>
        <begin position="540"/>
        <end position="566"/>
    </location>
</feature>
<feature type="compositionally biased region" description="Low complexity" evidence="1">
    <location>
        <begin position="280"/>
        <end position="291"/>
    </location>
</feature>
<keyword evidence="2" id="KW-0472">Membrane</keyword>
<feature type="transmembrane region" description="Helical" evidence="2">
    <location>
        <begin position="72"/>
        <end position="91"/>
    </location>
</feature>